<gene>
    <name evidence="1" type="ORF">CLV42_105191</name>
</gene>
<name>A0A2P8GA23_9BACT</name>
<evidence type="ECO:0000313" key="1">
    <source>
        <dbReference type="EMBL" id="PSL30830.1"/>
    </source>
</evidence>
<accession>A0A2P8GA23</accession>
<comment type="caution">
    <text evidence="1">The sequence shown here is derived from an EMBL/GenBank/DDBJ whole genome shotgun (WGS) entry which is preliminary data.</text>
</comment>
<dbReference type="Proteomes" id="UP000240978">
    <property type="component" value="Unassembled WGS sequence"/>
</dbReference>
<evidence type="ECO:0000313" key="2">
    <source>
        <dbReference type="Proteomes" id="UP000240978"/>
    </source>
</evidence>
<proteinExistence type="predicted"/>
<reference evidence="1 2" key="1">
    <citation type="submission" date="2018-03" db="EMBL/GenBank/DDBJ databases">
        <title>Genomic Encyclopedia of Archaeal and Bacterial Type Strains, Phase II (KMG-II): from individual species to whole genera.</title>
        <authorList>
            <person name="Goeker M."/>
        </authorList>
    </citation>
    <scope>NUCLEOTIDE SEQUENCE [LARGE SCALE GENOMIC DNA]</scope>
    <source>
        <strain evidence="1 2">DSM 18107</strain>
    </source>
</reference>
<organism evidence="1 2">
    <name type="scientific">Chitinophaga ginsengisoli</name>
    <dbReference type="NCBI Taxonomy" id="363837"/>
    <lineage>
        <taxon>Bacteria</taxon>
        <taxon>Pseudomonadati</taxon>
        <taxon>Bacteroidota</taxon>
        <taxon>Chitinophagia</taxon>
        <taxon>Chitinophagales</taxon>
        <taxon>Chitinophagaceae</taxon>
        <taxon>Chitinophaga</taxon>
    </lineage>
</organism>
<dbReference type="AlphaFoldDB" id="A0A2P8GA23"/>
<dbReference type="EMBL" id="PYGK01000005">
    <property type="protein sequence ID" value="PSL30830.1"/>
    <property type="molecule type" value="Genomic_DNA"/>
</dbReference>
<evidence type="ECO:0008006" key="3">
    <source>
        <dbReference type="Google" id="ProtNLM"/>
    </source>
</evidence>
<protein>
    <recommendedName>
        <fullName evidence="3">Apea-like HEPN domain-containing protein</fullName>
    </recommendedName>
</protein>
<keyword evidence="2" id="KW-1185">Reference proteome</keyword>
<sequence>MQKISHKNSTLSICQRFFIEKSLELLYLGSMDSYRVKLNNPKTILKELKYCLQEFETGRIKHFHTLKAKEKDKKGAIDEAINLLSGDKPNYLFFKSISQKYLEQSLRTIDEFNYRKVIFSIEILLSENDQYLETVIAELDLLVTANNSTIISLEKLDYTLNILFSELISNGFSKGFLFKLVYGTFVMSLGEGSNFNDHFQNFKTRISDSNVEHTVIFRVDTTHKVYDAISTISISNPKLSLSDNINNIRLKGMRQREELPSFNAPGNARKFIHCQVTATDYLSALKRARSVLSEYLDVINLGLSDESLQIYHRALVIDSRSPQNGNFQHNVHILDGKYRVTKDHYLEFTKKLPAILNDHLIINETKEKIKSAIRYLRLGNQSTEVEHKFINYWIGLEYLFSNYESQHTINRIKEHFINAHCLAYVKRNVHNLKNDIIQLSTTDQTLVPTYNVFDDSFLKEESFYKEVFTNLLSKFPLLAYRGMKLKQWFFKNGKTGNAKDYIKAHKEHLEIHFTRIYRLRNEIIHDAATNTNNEQITSNLRYYLTFILNELIDFLSKPTTDRKSIEEYFILNEIKLGNIEQNGYLLADLLNVDCSLGFISS</sequence>